<keyword evidence="3 4" id="KW-0949">S-adenosyl-L-methionine</keyword>
<evidence type="ECO:0000256" key="4">
    <source>
        <dbReference type="PROSITE-ProRule" id="PRU01024"/>
    </source>
</evidence>
<dbReference type="PANTHER" id="PTHR11061">
    <property type="entry name" value="RNA M5U METHYLTRANSFERASE"/>
    <property type="match status" value="1"/>
</dbReference>
<dbReference type="Gene3D" id="3.40.50.150">
    <property type="entry name" value="Vaccinia Virus protein VP39"/>
    <property type="match status" value="2"/>
</dbReference>
<gene>
    <name evidence="7" type="ORF">BRSU_1426</name>
</gene>
<keyword evidence="8" id="KW-1185">Reference proteome</keyword>
<dbReference type="GO" id="GO:0070475">
    <property type="term" value="P:rRNA base methylation"/>
    <property type="evidence" value="ECO:0007669"/>
    <property type="project" value="TreeGrafter"/>
</dbReference>
<evidence type="ECO:0000313" key="7">
    <source>
        <dbReference type="EMBL" id="CRF33413.1"/>
    </source>
</evidence>
<sequence>MKVKIIDTAYGGYGIAKDENGKVIFVAHSVEGDILDITITKESKKFSYASINKIIESSKFRIKPKCKYSGICGGCLFNHIEYNKQLDIKKNVVLNAIRNIDFNKDIQIIYGNNFHYRLRVNMIANNGKIGFYRFKSNEFVNIDECIILKESLFEKIKKIASENNITGSIYAIENNNDEALAFIELNKKINIKCFEKYFKGITVKHNKNIKSYGSDTILYKTKYGNIPIGHKTFFQSNLYLLDDFQYNVIKYLNDDDSTIVELYAGSGFFTSALKNKLDNRSSNNNYKFVASEINKDSVLIANKYGFDIKNEDALITLKNIDYDIDALIVDPPREGIDKKVINEIIRIKPKKIIYVSCDPMTFARDINLLKEHYNLLDLNIIDMFADTYHIELISFLEYKN</sequence>
<accession>A0A0G4K728</accession>
<feature type="binding site" evidence="4">
    <location>
        <position position="330"/>
    </location>
    <ligand>
        <name>S-adenosyl-L-methionine</name>
        <dbReference type="ChEBI" id="CHEBI:59789"/>
    </ligand>
</feature>
<evidence type="ECO:0000256" key="5">
    <source>
        <dbReference type="PROSITE-ProRule" id="PRU10015"/>
    </source>
</evidence>
<dbReference type="InterPro" id="IPR012340">
    <property type="entry name" value="NA-bd_OB-fold"/>
</dbReference>
<evidence type="ECO:0000259" key="6">
    <source>
        <dbReference type="PROSITE" id="PS50926"/>
    </source>
</evidence>
<dbReference type="InterPro" id="IPR030390">
    <property type="entry name" value="MeTrfase_TrmA_AS"/>
</dbReference>
<keyword evidence="2 4" id="KW-0808">Transferase</keyword>
<feature type="binding site" evidence="4">
    <location>
        <position position="292"/>
    </location>
    <ligand>
        <name>S-adenosyl-L-methionine</name>
        <dbReference type="ChEBI" id="CHEBI:59789"/>
    </ligand>
</feature>
<feature type="active site" evidence="5">
    <location>
        <position position="357"/>
    </location>
</feature>
<dbReference type="SUPFAM" id="SSF53335">
    <property type="entry name" value="S-adenosyl-L-methionine-dependent methyltransferases"/>
    <property type="match status" value="1"/>
</dbReference>
<dbReference type="Gene3D" id="2.40.50.140">
    <property type="entry name" value="Nucleic acid-binding proteins"/>
    <property type="match status" value="1"/>
</dbReference>
<dbReference type="PANTHER" id="PTHR11061:SF30">
    <property type="entry name" value="TRNA (URACIL(54)-C(5))-METHYLTRANSFERASE"/>
    <property type="match status" value="1"/>
</dbReference>
<dbReference type="AlphaFoldDB" id="A0A0G4K728"/>
<dbReference type="EMBL" id="CVLB01000001">
    <property type="protein sequence ID" value="CRF33413.1"/>
    <property type="molecule type" value="Genomic_DNA"/>
</dbReference>
<dbReference type="InterPro" id="IPR002792">
    <property type="entry name" value="TRAM_dom"/>
</dbReference>
<dbReference type="InterPro" id="IPR029063">
    <property type="entry name" value="SAM-dependent_MTases_sf"/>
</dbReference>
<dbReference type="SUPFAM" id="SSF50249">
    <property type="entry name" value="Nucleic acid-binding proteins"/>
    <property type="match status" value="1"/>
</dbReference>
<dbReference type="PROSITE" id="PS51687">
    <property type="entry name" value="SAM_MT_RNA_M5U"/>
    <property type="match status" value="1"/>
</dbReference>
<organism evidence="7 8">
    <name type="scientific">Brachyspira suanatina</name>
    <dbReference type="NCBI Taxonomy" id="381802"/>
    <lineage>
        <taxon>Bacteria</taxon>
        <taxon>Pseudomonadati</taxon>
        <taxon>Spirochaetota</taxon>
        <taxon>Spirochaetia</taxon>
        <taxon>Brachyspirales</taxon>
        <taxon>Brachyspiraceae</taxon>
        <taxon>Brachyspira</taxon>
    </lineage>
</organism>
<dbReference type="Gene3D" id="2.40.50.1070">
    <property type="match status" value="1"/>
</dbReference>
<comment type="similarity">
    <text evidence="4">Belongs to the class I-like SAM-binding methyltransferase superfamily. RNA M5U methyltransferase family.</text>
</comment>
<dbReference type="Pfam" id="PF01938">
    <property type="entry name" value="TRAM"/>
    <property type="match status" value="1"/>
</dbReference>
<evidence type="ECO:0000256" key="3">
    <source>
        <dbReference type="ARBA" id="ARBA00022691"/>
    </source>
</evidence>
<feature type="domain" description="TRAM" evidence="6">
    <location>
        <begin position="1"/>
        <end position="53"/>
    </location>
</feature>
<dbReference type="RefSeq" id="WP_048594608.1">
    <property type="nucleotide sequence ID" value="NZ_CVLB01000001.1"/>
</dbReference>
<feature type="binding site" evidence="4">
    <location>
        <position position="263"/>
    </location>
    <ligand>
        <name>S-adenosyl-L-methionine</name>
        <dbReference type="ChEBI" id="CHEBI:59789"/>
    </ligand>
</feature>
<evidence type="ECO:0000313" key="8">
    <source>
        <dbReference type="Proteomes" id="UP000043763"/>
    </source>
</evidence>
<dbReference type="Proteomes" id="UP000043763">
    <property type="component" value="Unassembled WGS sequence"/>
</dbReference>
<reference evidence="8" key="1">
    <citation type="submission" date="2015-04" db="EMBL/GenBank/DDBJ databases">
        <authorList>
            <person name="Mushtaq Mamoona"/>
        </authorList>
    </citation>
    <scope>NUCLEOTIDE SEQUENCE [LARGE SCALE GENOMIC DNA]</scope>
    <source>
        <strain evidence="8">AN4859/03</strain>
    </source>
</reference>
<protein>
    <submittedName>
        <fullName evidence="7">RNA methyltransferase</fullName>
    </submittedName>
</protein>
<keyword evidence="1 4" id="KW-0489">Methyltransferase</keyword>
<evidence type="ECO:0000256" key="1">
    <source>
        <dbReference type="ARBA" id="ARBA00022603"/>
    </source>
</evidence>
<dbReference type="OrthoDB" id="9804590at2"/>
<dbReference type="GO" id="GO:0070041">
    <property type="term" value="F:rRNA (uridine-C5-)-methyltransferase activity"/>
    <property type="evidence" value="ECO:0007669"/>
    <property type="project" value="TreeGrafter"/>
</dbReference>
<dbReference type="PROSITE" id="PS01230">
    <property type="entry name" value="TRMA_1"/>
    <property type="match status" value="1"/>
</dbReference>
<feature type="active site" description="Nucleophile" evidence="4">
    <location>
        <position position="357"/>
    </location>
</feature>
<dbReference type="InterPro" id="IPR010280">
    <property type="entry name" value="U5_MeTrfase_fam"/>
</dbReference>
<dbReference type="PROSITE" id="PS50926">
    <property type="entry name" value="TRAM"/>
    <property type="match status" value="1"/>
</dbReference>
<feature type="binding site" evidence="4">
    <location>
        <position position="235"/>
    </location>
    <ligand>
        <name>S-adenosyl-L-methionine</name>
        <dbReference type="ChEBI" id="CHEBI:59789"/>
    </ligand>
</feature>
<name>A0A0G4K728_9SPIR</name>
<evidence type="ECO:0000256" key="2">
    <source>
        <dbReference type="ARBA" id="ARBA00022679"/>
    </source>
</evidence>
<proteinExistence type="inferred from homology"/>
<dbReference type="Pfam" id="PF05958">
    <property type="entry name" value="tRNA_U5-meth_tr"/>
    <property type="match status" value="1"/>
</dbReference>